<dbReference type="GO" id="GO:0003700">
    <property type="term" value="F:DNA-binding transcription factor activity"/>
    <property type="evidence" value="ECO:0007669"/>
    <property type="project" value="TreeGrafter"/>
</dbReference>
<dbReference type="EMBL" id="BQKY01000015">
    <property type="protein sequence ID" value="GJN93715.1"/>
    <property type="molecule type" value="Genomic_DNA"/>
</dbReference>
<protein>
    <recommendedName>
        <fullName evidence="3">BHLH domain-containing protein</fullName>
    </recommendedName>
</protein>
<comment type="caution">
    <text evidence="4">The sequence shown here is derived from an EMBL/GenBank/DDBJ whole genome shotgun (WGS) entry which is preliminary data.</text>
</comment>
<dbReference type="Pfam" id="PF00010">
    <property type="entry name" value="HLH"/>
    <property type="match status" value="1"/>
</dbReference>
<dbReference type="SUPFAM" id="SSF47459">
    <property type="entry name" value="HLH, helix-loop-helix DNA-binding domain"/>
    <property type="match status" value="1"/>
</dbReference>
<dbReference type="PANTHER" id="PTHR47787:SF1">
    <property type="entry name" value="CENTROMERE-BINDING PROTEIN 1"/>
    <property type="match status" value="1"/>
</dbReference>
<feature type="region of interest" description="Disordered" evidence="2">
    <location>
        <begin position="339"/>
        <end position="360"/>
    </location>
</feature>
<sequence length="360" mass="36530">MSVAPPGANAASLPSSSAAGSGGASTNAPAEGGAGPSRSRDDQQIGQILAEMSQQQQLEQQANGGALSFSHMPAGSSGGLPSTASPYAHASLASLSAPLPIPGATHAGAFHPSAVSYALPHPPLPTPGPVSLPPLAAMTGAPSADAVADHPDEADDASPEPGAVLAAGTANETVVGGSAGGKGRGRGRGRGKSDERLSMNEEDWNRSRKDNHKEVERRRRETINNGITQLATLLPDANGSPGAAPSSSAAALSAASKVNKSLVLTRAAEYITQLRDELAQLKTEQARNIDQWTLEKLMSDQTLAGARDETAALRRENDALRRRVEELGGSVADVVNGGLAGKRVAEGAPDGGDPGKRARA</sequence>
<dbReference type="AlphaFoldDB" id="A0AAV5GUX0"/>
<dbReference type="GO" id="GO:0005634">
    <property type="term" value="C:nucleus"/>
    <property type="evidence" value="ECO:0007669"/>
    <property type="project" value="TreeGrafter"/>
</dbReference>
<feature type="coiled-coil region" evidence="1">
    <location>
        <begin position="264"/>
        <end position="323"/>
    </location>
</feature>
<accession>A0AAV5GUX0</accession>
<dbReference type="PANTHER" id="PTHR47787">
    <property type="entry name" value="CENTROMERE-BINDING PROTEIN 1"/>
    <property type="match status" value="1"/>
</dbReference>
<feature type="region of interest" description="Disordered" evidence="2">
    <location>
        <begin position="1"/>
        <end position="86"/>
    </location>
</feature>
<evidence type="ECO:0000313" key="5">
    <source>
        <dbReference type="Proteomes" id="UP001342314"/>
    </source>
</evidence>
<dbReference type="Proteomes" id="UP001342314">
    <property type="component" value="Unassembled WGS sequence"/>
</dbReference>
<dbReference type="SMART" id="SM00353">
    <property type="entry name" value="HLH"/>
    <property type="match status" value="1"/>
</dbReference>
<feature type="compositionally biased region" description="Basic and acidic residues" evidence="2">
    <location>
        <begin position="191"/>
        <end position="217"/>
    </location>
</feature>
<name>A0AAV5GUX0_9BASI</name>
<feature type="compositionally biased region" description="Low complexity" evidence="2">
    <location>
        <begin position="1"/>
        <end position="30"/>
    </location>
</feature>
<reference evidence="4 5" key="1">
    <citation type="submission" date="2021-12" db="EMBL/GenBank/DDBJ databases">
        <title>High titer production of polyol ester of fatty acids by Rhodotorula paludigena BS15 towards product separation-free biomass refinery.</title>
        <authorList>
            <person name="Mano J."/>
            <person name="Ono H."/>
            <person name="Tanaka T."/>
            <person name="Naito K."/>
            <person name="Sushida H."/>
            <person name="Ike M."/>
            <person name="Tokuyasu K."/>
            <person name="Kitaoka M."/>
        </authorList>
    </citation>
    <scope>NUCLEOTIDE SEQUENCE [LARGE SCALE GENOMIC DNA]</scope>
    <source>
        <strain evidence="4 5">BS15</strain>
    </source>
</reference>
<evidence type="ECO:0000256" key="2">
    <source>
        <dbReference type="SAM" id="MobiDB-lite"/>
    </source>
</evidence>
<dbReference type="InterPro" id="IPR011598">
    <property type="entry name" value="bHLH_dom"/>
</dbReference>
<feature type="region of interest" description="Disordered" evidence="2">
    <location>
        <begin position="141"/>
        <end position="217"/>
    </location>
</feature>
<organism evidence="4 5">
    <name type="scientific">Rhodotorula paludigena</name>
    <dbReference type="NCBI Taxonomy" id="86838"/>
    <lineage>
        <taxon>Eukaryota</taxon>
        <taxon>Fungi</taxon>
        <taxon>Dikarya</taxon>
        <taxon>Basidiomycota</taxon>
        <taxon>Pucciniomycotina</taxon>
        <taxon>Microbotryomycetes</taxon>
        <taxon>Sporidiobolales</taxon>
        <taxon>Sporidiobolaceae</taxon>
        <taxon>Rhodotorula</taxon>
    </lineage>
</organism>
<feature type="domain" description="BHLH" evidence="3">
    <location>
        <begin position="207"/>
        <end position="274"/>
    </location>
</feature>
<dbReference type="GO" id="GO:0046983">
    <property type="term" value="F:protein dimerization activity"/>
    <property type="evidence" value="ECO:0007669"/>
    <property type="project" value="InterPro"/>
</dbReference>
<evidence type="ECO:0000259" key="3">
    <source>
        <dbReference type="PROSITE" id="PS50888"/>
    </source>
</evidence>
<evidence type="ECO:0000256" key="1">
    <source>
        <dbReference type="SAM" id="Coils"/>
    </source>
</evidence>
<proteinExistence type="predicted"/>
<keyword evidence="5" id="KW-1185">Reference proteome</keyword>
<evidence type="ECO:0000313" key="4">
    <source>
        <dbReference type="EMBL" id="GJN93715.1"/>
    </source>
</evidence>
<dbReference type="Gene3D" id="4.10.280.10">
    <property type="entry name" value="Helix-loop-helix DNA-binding domain"/>
    <property type="match status" value="1"/>
</dbReference>
<dbReference type="PROSITE" id="PS50888">
    <property type="entry name" value="BHLH"/>
    <property type="match status" value="1"/>
</dbReference>
<keyword evidence="1" id="KW-0175">Coiled coil</keyword>
<gene>
    <name evidence="4" type="ORF">Rhopal_006772-T1</name>
</gene>
<dbReference type="InterPro" id="IPR036638">
    <property type="entry name" value="HLH_DNA-bd_sf"/>
</dbReference>